<dbReference type="HOGENOM" id="CLU_080664_3_0_9"/>
<evidence type="ECO:0000313" key="3">
    <source>
        <dbReference type="Proteomes" id="UP000001823"/>
    </source>
</evidence>
<dbReference type="Pfam" id="PF07876">
    <property type="entry name" value="Dabb"/>
    <property type="match status" value="1"/>
</dbReference>
<protein>
    <submittedName>
        <fullName evidence="2">Stress responsive A/B barrel domain protein</fullName>
    </submittedName>
</protein>
<dbReference type="InterPro" id="IPR013097">
    <property type="entry name" value="Dabb"/>
</dbReference>
<dbReference type="AlphaFoldDB" id="A0A0H2YTL2"/>
<dbReference type="GeneID" id="93002820"/>
<dbReference type="PaxDb" id="195103-CPF_0844"/>
<dbReference type="KEGG" id="cpf:CPF_0844"/>
<evidence type="ECO:0000259" key="1">
    <source>
        <dbReference type="PROSITE" id="PS51502"/>
    </source>
</evidence>
<dbReference type="Gene3D" id="3.30.70.100">
    <property type="match status" value="1"/>
</dbReference>
<dbReference type="SUPFAM" id="SSF54909">
    <property type="entry name" value="Dimeric alpha+beta barrel"/>
    <property type="match status" value="1"/>
</dbReference>
<keyword evidence="3" id="KW-1185">Reference proteome</keyword>
<dbReference type="PANTHER" id="PTHR37832">
    <property type="entry name" value="BLL2683 PROTEIN"/>
    <property type="match status" value="1"/>
</dbReference>
<dbReference type="PANTHER" id="PTHR37832:SF1">
    <property type="entry name" value="STRESS-RESPONSE A_B BARREL DOMAIN-CONTAINING PROTEIN"/>
    <property type="match status" value="1"/>
</dbReference>
<organism evidence="2 3">
    <name type="scientific">Clostridium perfringens (strain ATCC 13124 / DSM 756 / JCM 1290 / NCIMB 6125 / NCTC 8237 / Type A)</name>
    <dbReference type="NCBI Taxonomy" id="195103"/>
    <lineage>
        <taxon>Bacteria</taxon>
        <taxon>Bacillati</taxon>
        <taxon>Bacillota</taxon>
        <taxon>Clostridia</taxon>
        <taxon>Eubacteriales</taxon>
        <taxon>Clostridiaceae</taxon>
        <taxon>Clostridium</taxon>
    </lineage>
</organism>
<feature type="domain" description="Stress-response A/B barrel" evidence="1">
    <location>
        <begin position="2"/>
        <end position="98"/>
    </location>
</feature>
<dbReference type="SMART" id="SM00886">
    <property type="entry name" value="Dabb"/>
    <property type="match status" value="1"/>
</dbReference>
<dbReference type="InterPro" id="IPR011008">
    <property type="entry name" value="Dimeric_a/b-barrel"/>
</dbReference>
<proteinExistence type="predicted"/>
<evidence type="ECO:0000313" key="2">
    <source>
        <dbReference type="EMBL" id="ABG84417.1"/>
    </source>
</evidence>
<gene>
    <name evidence="2" type="ordered locus">CPF_0844</name>
</gene>
<dbReference type="Proteomes" id="UP000001823">
    <property type="component" value="Chromosome"/>
</dbReference>
<accession>A0A0H2YTL2</accession>
<dbReference type="PROSITE" id="PS51502">
    <property type="entry name" value="S_R_A_B_BARREL"/>
    <property type="match status" value="1"/>
</dbReference>
<dbReference type="EMBL" id="CP000246">
    <property type="protein sequence ID" value="ABG84417.1"/>
    <property type="molecule type" value="Genomic_DNA"/>
</dbReference>
<name>A0A0H2YTL2_CLOP1</name>
<dbReference type="RefSeq" id="WP_011590400.1">
    <property type="nucleotide sequence ID" value="NC_008261.1"/>
</dbReference>
<sequence length="100" mass="11317">MIKHIVMWKLKDEAEGNSKDENAKIIKNSLEDLKGKINEIVDIEVGIDVNKSEQAYDVVLYSTFNSLEDLDSYQKNPDHVKAGSFVKKVASSRVVVDYEV</sequence>
<reference evidence="2 3" key="1">
    <citation type="journal article" date="2006" name="Genome Res.">
        <title>Skewed genomic variability in strains of the toxigenic bacterial pathogen, Clostridium perfringens.</title>
        <authorList>
            <person name="Myers G.S."/>
            <person name="Rasko D.A."/>
            <person name="Cheung J.K."/>
            <person name="Ravel J."/>
            <person name="Seshadri R."/>
            <person name="Deboy R.T."/>
            <person name="Ren Q."/>
            <person name="Varga J."/>
            <person name="Awad M.M."/>
            <person name="Brinkac L.M."/>
            <person name="Daugherty S.C."/>
            <person name="Haft D.H."/>
            <person name="Dodson R.J."/>
            <person name="Madupu R."/>
            <person name="Nelson W.C."/>
            <person name="Rosovitz M.J."/>
            <person name="Sullivan S.A."/>
            <person name="Khouri H."/>
            <person name="Dimitrov G.I."/>
            <person name="Watkins K.L."/>
            <person name="Mulligan S."/>
            <person name="Benton J."/>
            <person name="Radune D."/>
            <person name="Fisher D.J."/>
            <person name="Atkins H.S."/>
            <person name="Hiscox T."/>
            <person name="Jost B.H."/>
            <person name="Billington S.J."/>
            <person name="Songer J.G."/>
            <person name="McClane B.A."/>
            <person name="Titball R.W."/>
            <person name="Rood J.I."/>
            <person name="Melville S.B."/>
            <person name="Paulsen I.T."/>
        </authorList>
    </citation>
    <scope>NUCLEOTIDE SEQUENCE [LARGE SCALE GENOMIC DNA]</scope>
    <source>
        <strain evidence="3">ATCC 13124 / DSM 756 / JCM 1290 / NCIMB 6125 / NCTC 8237 / S 107 / Type A</strain>
    </source>
</reference>
<dbReference type="eggNOG" id="COG4627">
    <property type="taxonomic scope" value="Bacteria"/>
</dbReference>